<feature type="transmembrane region" description="Helical" evidence="1">
    <location>
        <begin position="60"/>
        <end position="86"/>
    </location>
</feature>
<evidence type="ECO:0000313" key="2">
    <source>
        <dbReference type="EMBL" id="OKH90820.1"/>
    </source>
</evidence>
<feature type="transmembrane region" description="Helical" evidence="1">
    <location>
        <begin position="200"/>
        <end position="223"/>
    </location>
</feature>
<evidence type="ECO:0008006" key="4">
    <source>
        <dbReference type="Google" id="ProtNLM"/>
    </source>
</evidence>
<dbReference type="EMBL" id="LFBV01000010">
    <property type="protein sequence ID" value="OKH90820.1"/>
    <property type="molecule type" value="Genomic_DNA"/>
</dbReference>
<organism evidence="2 3">
    <name type="scientific">Streptomyces uncialis</name>
    <dbReference type="NCBI Taxonomy" id="1048205"/>
    <lineage>
        <taxon>Bacteria</taxon>
        <taxon>Bacillati</taxon>
        <taxon>Actinomycetota</taxon>
        <taxon>Actinomycetes</taxon>
        <taxon>Kitasatosporales</taxon>
        <taxon>Streptomycetaceae</taxon>
        <taxon>Streptomyces</taxon>
    </lineage>
</organism>
<protein>
    <recommendedName>
        <fullName evidence="4">DUF4386 family protein</fullName>
    </recommendedName>
</protein>
<keyword evidence="1" id="KW-1133">Transmembrane helix</keyword>
<feature type="transmembrane region" description="Helical" evidence="1">
    <location>
        <begin position="98"/>
        <end position="122"/>
    </location>
</feature>
<evidence type="ECO:0000313" key="3">
    <source>
        <dbReference type="Proteomes" id="UP000186455"/>
    </source>
</evidence>
<proteinExistence type="predicted"/>
<feature type="transmembrane region" description="Helical" evidence="1">
    <location>
        <begin position="173"/>
        <end position="194"/>
    </location>
</feature>
<feature type="transmembrane region" description="Helical" evidence="1">
    <location>
        <begin position="142"/>
        <end position="161"/>
    </location>
</feature>
<dbReference type="AlphaFoldDB" id="A0A1Q4UYY5"/>
<keyword evidence="3" id="KW-1185">Reference proteome</keyword>
<dbReference type="Proteomes" id="UP000186455">
    <property type="component" value="Unassembled WGS sequence"/>
</dbReference>
<name>A0A1Q4UYY5_9ACTN</name>
<feature type="transmembrane region" description="Helical" evidence="1">
    <location>
        <begin position="16"/>
        <end position="40"/>
    </location>
</feature>
<evidence type="ECO:0000256" key="1">
    <source>
        <dbReference type="SAM" id="Phobius"/>
    </source>
</evidence>
<reference evidence="2 3" key="1">
    <citation type="submission" date="2015-06" db="EMBL/GenBank/DDBJ databases">
        <title>Cloning and characterization of the uncialamcin biosynthetic gene cluster.</title>
        <authorList>
            <person name="Yan X."/>
            <person name="Huang T."/>
            <person name="Ge H."/>
            <person name="Shen B."/>
        </authorList>
    </citation>
    <scope>NUCLEOTIDE SEQUENCE [LARGE SCALE GENOMIC DNA]</scope>
    <source>
        <strain evidence="2 3">DCA2648</strain>
    </source>
</reference>
<comment type="caution">
    <text evidence="2">The sequence shown here is derived from an EMBL/GenBank/DDBJ whole genome shotgun (WGS) entry which is preliminary data.</text>
</comment>
<keyword evidence="1" id="KW-0472">Membrane</keyword>
<gene>
    <name evidence="2" type="ORF">AB852_30095</name>
</gene>
<sequence length="232" mass="23292">MTHKDLTHTSPDPARIGGFAAIGFAVAIVLGNVIMVPAGLPSTGSPLDEVTAFFGTESGAVGVGSAVAPAAWVLATVFGAGALAVLRRSGREDARMWAAAGFAGLLLQNGAFSGVVAIRLALASTGAEGGPATEALWALHDALFTLNGAFLALALTGMSVAGRRAGVIRRWHGAAGGLAAVLLFGSASLAAVVTDGPGPLGLLGLGGWLIWVLWTVTYGFALLRSTRLPARP</sequence>
<keyword evidence="1" id="KW-0812">Transmembrane</keyword>
<accession>A0A1Q4UYY5</accession>
<dbReference type="RefSeq" id="WP_073793481.1">
    <property type="nucleotide sequence ID" value="NZ_LFBV01000010.1"/>
</dbReference>